<feature type="region of interest" description="Disordered" evidence="1">
    <location>
        <begin position="121"/>
        <end position="141"/>
    </location>
</feature>
<name>A0A845DTY4_9BACI</name>
<dbReference type="Pfam" id="PF09560">
    <property type="entry name" value="Spore_YunB"/>
    <property type="match status" value="1"/>
</dbReference>
<protein>
    <submittedName>
        <fullName evidence="3">Sporulation protein YunB</fullName>
    </submittedName>
</protein>
<gene>
    <name evidence="3" type="primary">yunB</name>
    <name evidence="3" type="ORF">GLW04_14510</name>
</gene>
<evidence type="ECO:0000256" key="1">
    <source>
        <dbReference type="SAM" id="MobiDB-lite"/>
    </source>
</evidence>
<dbReference type="Proteomes" id="UP000460949">
    <property type="component" value="Unassembled WGS sequence"/>
</dbReference>
<evidence type="ECO:0000313" key="3">
    <source>
        <dbReference type="EMBL" id="MYL21113.1"/>
    </source>
</evidence>
<keyword evidence="2" id="KW-0472">Membrane</keyword>
<comment type="caution">
    <text evidence="3">The sequence shown here is derived from an EMBL/GenBank/DDBJ whole genome shotgun (WGS) entry which is preliminary data.</text>
</comment>
<accession>A0A845DTY4</accession>
<evidence type="ECO:0000313" key="4">
    <source>
        <dbReference type="Proteomes" id="UP000460949"/>
    </source>
</evidence>
<feature type="compositionally biased region" description="Acidic residues" evidence="1">
    <location>
        <begin position="121"/>
        <end position="130"/>
    </location>
</feature>
<dbReference type="EMBL" id="WMET01000003">
    <property type="protein sequence ID" value="MYL21113.1"/>
    <property type="molecule type" value="Genomic_DNA"/>
</dbReference>
<feature type="transmembrane region" description="Helical" evidence="2">
    <location>
        <begin position="12"/>
        <end position="34"/>
    </location>
</feature>
<reference evidence="3 4" key="1">
    <citation type="submission" date="2019-11" db="EMBL/GenBank/DDBJ databases">
        <title>Genome sequences of 17 halophilic strains isolated from different environments.</title>
        <authorList>
            <person name="Furrow R.E."/>
        </authorList>
    </citation>
    <scope>NUCLEOTIDE SEQUENCE [LARGE SCALE GENOMIC DNA]</scope>
    <source>
        <strain evidence="3 4">22511_23_Filter</strain>
    </source>
</reference>
<proteinExistence type="predicted"/>
<dbReference type="InterPro" id="IPR014197">
    <property type="entry name" value="Sporulation_prot_YunB"/>
</dbReference>
<dbReference type="AlphaFoldDB" id="A0A845DTY4"/>
<keyword evidence="2" id="KW-0812">Transmembrane</keyword>
<organism evidence="3 4">
    <name type="scientific">Halobacillus litoralis</name>
    <dbReference type="NCBI Taxonomy" id="45668"/>
    <lineage>
        <taxon>Bacteria</taxon>
        <taxon>Bacillati</taxon>
        <taxon>Bacillota</taxon>
        <taxon>Bacilli</taxon>
        <taxon>Bacillales</taxon>
        <taxon>Bacillaceae</taxon>
        <taxon>Halobacillus</taxon>
    </lineage>
</organism>
<dbReference type="OrthoDB" id="1649278at2"/>
<dbReference type="NCBIfam" id="TIGR02832">
    <property type="entry name" value="spo_yunB"/>
    <property type="match status" value="1"/>
</dbReference>
<dbReference type="PIRSF" id="PIRSF021383">
    <property type="entry name" value="YunB"/>
    <property type="match status" value="1"/>
</dbReference>
<dbReference type="RefSeq" id="WP_160838483.1">
    <property type="nucleotide sequence ID" value="NZ_WMET01000003.1"/>
</dbReference>
<evidence type="ECO:0000256" key="2">
    <source>
        <dbReference type="SAM" id="Phobius"/>
    </source>
</evidence>
<sequence>MPKNRVTKRSNIGRRIVISLLFFALFTMLSLWYINRGVTPALVEIAETKAQQLARDAINEAVSKQIAEDLQFDDLVKMEKDDQGNVVYMGWNSVLVNRALRDTTIRVQNFLKRMELGELPMEDTTLEPDLDPDRTPEEQGEQPATLIELPIGMATNNSLLANLGPKVPVQLRVIGDVQSEVDIEMTEYGINAALFELTIHFEVNVRIVIPFSTETTVVTNNIPIDQATILGEVPEYFGGMSGGDGGNPSFSLPMEPLQ</sequence>
<keyword evidence="2" id="KW-1133">Transmembrane helix</keyword>